<dbReference type="SUPFAM" id="SSF52172">
    <property type="entry name" value="CheY-like"/>
    <property type="match status" value="1"/>
</dbReference>
<name>A0A0F3GKL1_9BACT</name>
<dbReference type="InterPro" id="IPR001789">
    <property type="entry name" value="Sig_transdc_resp-reg_receiver"/>
</dbReference>
<evidence type="ECO:0000259" key="2">
    <source>
        <dbReference type="PROSITE" id="PS50110"/>
    </source>
</evidence>
<accession>A0A0F3GKL1</accession>
<keyword evidence="1" id="KW-0597">Phosphoprotein</keyword>
<reference evidence="3 4" key="1">
    <citation type="submission" date="2015-02" db="EMBL/GenBank/DDBJ databases">
        <title>Single-cell genomics of uncultivated deep-branching MTB reveals a conserved set of magnetosome genes.</title>
        <authorList>
            <person name="Kolinko S."/>
            <person name="Richter M."/>
            <person name="Glockner F.O."/>
            <person name="Brachmann A."/>
            <person name="Schuler D."/>
        </authorList>
    </citation>
    <scope>NUCLEOTIDE SEQUENCE [LARGE SCALE GENOMIC DNA]</scope>
    <source>
        <strain evidence="3">TM-1</strain>
    </source>
</reference>
<evidence type="ECO:0000256" key="1">
    <source>
        <dbReference type="PROSITE-ProRule" id="PRU00169"/>
    </source>
</evidence>
<feature type="modified residue" description="4-aspartylphosphate" evidence="1">
    <location>
        <position position="51"/>
    </location>
</feature>
<sequence length="71" mass="8000">MLFFCIDDEKIAIDNLSHVMKKEGYEVTTTQSSVRALTLLEGGRFDVVLTDLKMEKVDGMPKRSDSLNFAT</sequence>
<dbReference type="Proteomes" id="UP000033423">
    <property type="component" value="Unassembled WGS sequence"/>
</dbReference>
<gene>
    <name evidence="3" type="ORF">MBAV_005452</name>
</gene>
<dbReference type="Pfam" id="PF00072">
    <property type="entry name" value="Response_reg"/>
    <property type="match status" value="1"/>
</dbReference>
<comment type="caution">
    <text evidence="3">The sequence shown here is derived from an EMBL/GenBank/DDBJ whole genome shotgun (WGS) entry which is preliminary data.</text>
</comment>
<dbReference type="AlphaFoldDB" id="A0A0F3GKL1"/>
<evidence type="ECO:0000313" key="4">
    <source>
        <dbReference type="Proteomes" id="UP000033423"/>
    </source>
</evidence>
<protein>
    <submittedName>
        <fullName evidence="3">Two component transcriptional regulator</fullName>
    </submittedName>
</protein>
<dbReference type="GO" id="GO:0000160">
    <property type="term" value="P:phosphorelay signal transduction system"/>
    <property type="evidence" value="ECO:0007669"/>
    <property type="project" value="InterPro"/>
</dbReference>
<dbReference type="Gene3D" id="3.40.50.2300">
    <property type="match status" value="1"/>
</dbReference>
<evidence type="ECO:0000313" key="3">
    <source>
        <dbReference type="EMBL" id="KJU82362.1"/>
    </source>
</evidence>
<organism evidence="3 4">
    <name type="scientific">Candidatus Magnetobacterium bavaricum</name>
    <dbReference type="NCBI Taxonomy" id="29290"/>
    <lineage>
        <taxon>Bacteria</taxon>
        <taxon>Pseudomonadati</taxon>
        <taxon>Nitrospirota</taxon>
        <taxon>Thermodesulfovibrionia</taxon>
        <taxon>Thermodesulfovibrionales</taxon>
        <taxon>Candidatus Magnetobacteriaceae</taxon>
        <taxon>Candidatus Magnetobacterium</taxon>
    </lineage>
</organism>
<keyword evidence="4" id="KW-1185">Reference proteome</keyword>
<dbReference type="PROSITE" id="PS50110">
    <property type="entry name" value="RESPONSE_REGULATORY"/>
    <property type="match status" value="1"/>
</dbReference>
<dbReference type="EMBL" id="LACI01002346">
    <property type="protein sequence ID" value="KJU82362.1"/>
    <property type="molecule type" value="Genomic_DNA"/>
</dbReference>
<proteinExistence type="predicted"/>
<dbReference type="InterPro" id="IPR011006">
    <property type="entry name" value="CheY-like_superfamily"/>
</dbReference>
<feature type="domain" description="Response regulatory" evidence="2">
    <location>
        <begin position="2"/>
        <end position="71"/>
    </location>
</feature>